<organism evidence="2 3">
    <name type="scientific">Paenirhodobacter huangdaonensis</name>
    <dbReference type="NCBI Taxonomy" id="2501515"/>
    <lineage>
        <taxon>Bacteria</taxon>
        <taxon>Pseudomonadati</taxon>
        <taxon>Pseudomonadota</taxon>
        <taxon>Alphaproteobacteria</taxon>
        <taxon>Rhodobacterales</taxon>
        <taxon>Rhodobacter group</taxon>
        <taxon>Paenirhodobacter</taxon>
    </lineage>
</organism>
<sequence length="146" mass="15347">MSTTGVAIAWGAKIRIGRGAVPAWTVIKGVGDFDMPTGEADDVDATSHSSPNRTKEYISGMIDNGTMSVPVDWIPESEQDILLRVLRRTGEVIQLEITPAGAETPEVYAAFVKSYGRSAPVQGKATGTVVFRVNGIVTGDAADPAA</sequence>
<gene>
    <name evidence="2" type="ORF">EOW66_02130</name>
</gene>
<dbReference type="Pfam" id="PF16461">
    <property type="entry name" value="Phage_TTP_12"/>
    <property type="match status" value="1"/>
</dbReference>
<feature type="domain" description="Lambda phage tail tube protein N-terminal" evidence="1">
    <location>
        <begin position="24"/>
        <end position="135"/>
    </location>
</feature>
<dbReference type="Proteomes" id="UP000288071">
    <property type="component" value="Unassembled WGS sequence"/>
</dbReference>
<protein>
    <recommendedName>
        <fullName evidence="1">Lambda phage tail tube protein N-terminal domain-containing protein</fullName>
    </recommendedName>
</protein>
<dbReference type="EMBL" id="SAVA01000001">
    <property type="protein sequence ID" value="RWR54886.1"/>
    <property type="molecule type" value="Genomic_DNA"/>
</dbReference>
<comment type="caution">
    <text evidence="2">The sequence shown here is derived from an EMBL/GenBank/DDBJ whole genome shotgun (WGS) entry which is preliminary data.</text>
</comment>
<evidence type="ECO:0000313" key="2">
    <source>
        <dbReference type="EMBL" id="RWR54886.1"/>
    </source>
</evidence>
<reference evidence="2 3" key="1">
    <citation type="submission" date="2019-01" db="EMBL/GenBank/DDBJ databases">
        <title>Sinorhodobacter populi sp. nov. isolated from the symptomatic bark tissue of Populus euramericana canker.</title>
        <authorList>
            <person name="Xu G."/>
        </authorList>
    </citation>
    <scope>NUCLEOTIDE SEQUENCE [LARGE SCALE GENOMIC DNA]</scope>
    <source>
        <strain evidence="2 3">CGMCC 1.12963</strain>
    </source>
</reference>
<name>A0A3S3MTC4_9RHOB</name>
<dbReference type="InterPro" id="IPR032494">
    <property type="entry name" value="Phage_TTP_N"/>
</dbReference>
<dbReference type="RefSeq" id="WP_128154451.1">
    <property type="nucleotide sequence ID" value="NZ_JBHSOM010000007.1"/>
</dbReference>
<evidence type="ECO:0000313" key="3">
    <source>
        <dbReference type="Proteomes" id="UP000288071"/>
    </source>
</evidence>
<dbReference type="Gene3D" id="4.10.410.40">
    <property type="match status" value="1"/>
</dbReference>
<proteinExistence type="predicted"/>
<accession>A0A3S3MTC4</accession>
<dbReference type="AlphaFoldDB" id="A0A3S3MTC4"/>
<reference evidence="3" key="2">
    <citation type="submission" date="2019-01" db="EMBL/GenBank/DDBJ databases">
        <title>Sinorhodobacter populi sp. nov. isolated from the symptomatic bark tissue of Populus euramericana canker.</title>
        <authorList>
            <person name="Li Y."/>
        </authorList>
    </citation>
    <scope>NUCLEOTIDE SEQUENCE [LARGE SCALE GENOMIC DNA]</scope>
    <source>
        <strain evidence="3">CGMCC 1.12963</strain>
    </source>
</reference>
<keyword evidence="3" id="KW-1185">Reference proteome</keyword>
<evidence type="ECO:0000259" key="1">
    <source>
        <dbReference type="Pfam" id="PF16461"/>
    </source>
</evidence>